<sequence>MPSIRSIALAVSVALFSASALALPTTHNCHEPKVHAMGETYEQAASLCRDLVKDTNVGTFMTVMNGARGPQLEGYPFGSMDYYVDDCQNSGTPLMLLSHLQINMHNIKSSNKASLAIRRLPKEGERGNPMMDRRVTLMGHLVPVEKSRHAEVQACFVAGHPDAKWWLPDSGFHDFAWYTLEVESLYHVGGFGGIHHIGWIDVDTYKNAATSSSAPAVESRLRVQY</sequence>
<dbReference type="InterPro" id="IPR055343">
    <property type="entry name" value="CREG_beta-barrel"/>
</dbReference>
<evidence type="ECO:0000313" key="4">
    <source>
        <dbReference type="Proteomes" id="UP000696485"/>
    </source>
</evidence>
<evidence type="ECO:0000313" key="3">
    <source>
        <dbReference type="EMBL" id="KAF9330048.1"/>
    </source>
</evidence>
<dbReference type="EMBL" id="JAAAUY010000426">
    <property type="protein sequence ID" value="KAF9330048.1"/>
    <property type="molecule type" value="Genomic_DNA"/>
</dbReference>
<dbReference type="Gene3D" id="2.30.110.10">
    <property type="entry name" value="Electron Transport, Fmn-binding Protein, Chain A"/>
    <property type="match status" value="1"/>
</dbReference>
<keyword evidence="4" id="KW-1185">Reference proteome</keyword>
<evidence type="ECO:0000259" key="2">
    <source>
        <dbReference type="Pfam" id="PF13883"/>
    </source>
</evidence>
<dbReference type="PANTHER" id="PTHR37273">
    <property type="entry name" value="CHROMOSOME 8, WHOLE GENOME SHOTGUN SEQUENCE"/>
    <property type="match status" value="1"/>
</dbReference>
<feature type="signal peptide" evidence="1">
    <location>
        <begin position="1"/>
        <end position="22"/>
    </location>
</feature>
<dbReference type="InterPro" id="IPR012349">
    <property type="entry name" value="Split_barrel_FMN-bd"/>
</dbReference>
<keyword evidence="1" id="KW-0732">Signal</keyword>
<dbReference type="Proteomes" id="UP000696485">
    <property type="component" value="Unassembled WGS sequence"/>
</dbReference>
<gene>
    <name evidence="3" type="ORF">BG006_006955</name>
</gene>
<reference evidence="3" key="1">
    <citation type="journal article" date="2020" name="Fungal Divers.">
        <title>Resolving the Mortierellaceae phylogeny through synthesis of multi-gene phylogenetics and phylogenomics.</title>
        <authorList>
            <person name="Vandepol N."/>
            <person name="Liber J."/>
            <person name="Desiro A."/>
            <person name="Na H."/>
            <person name="Kennedy M."/>
            <person name="Barry K."/>
            <person name="Grigoriev I.V."/>
            <person name="Miller A.N."/>
            <person name="O'Donnell K."/>
            <person name="Stajich J.E."/>
            <person name="Bonito G."/>
        </authorList>
    </citation>
    <scope>NUCLEOTIDE SEQUENCE</scope>
    <source>
        <strain evidence="3">NVP1</strain>
    </source>
</reference>
<comment type="caution">
    <text evidence="3">The sequence shown here is derived from an EMBL/GenBank/DDBJ whole genome shotgun (WGS) entry which is preliminary data.</text>
</comment>
<proteinExistence type="predicted"/>
<dbReference type="SUPFAM" id="SSF50475">
    <property type="entry name" value="FMN-binding split barrel"/>
    <property type="match status" value="1"/>
</dbReference>
<dbReference type="Pfam" id="PF13883">
    <property type="entry name" value="CREG_beta-barrel"/>
    <property type="match status" value="1"/>
</dbReference>
<feature type="chain" id="PRO_5040439984" description="CREG-like beta-barrel domain-containing protein" evidence="1">
    <location>
        <begin position="23"/>
        <end position="225"/>
    </location>
</feature>
<feature type="domain" description="CREG-like beta-barrel" evidence="2">
    <location>
        <begin position="40"/>
        <end position="206"/>
    </location>
</feature>
<organism evidence="3 4">
    <name type="scientific">Podila minutissima</name>
    <dbReference type="NCBI Taxonomy" id="64525"/>
    <lineage>
        <taxon>Eukaryota</taxon>
        <taxon>Fungi</taxon>
        <taxon>Fungi incertae sedis</taxon>
        <taxon>Mucoromycota</taxon>
        <taxon>Mortierellomycotina</taxon>
        <taxon>Mortierellomycetes</taxon>
        <taxon>Mortierellales</taxon>
        <taxon>Mortierellaceae</taxon>
        <taxon>Podila</taxon>
    </lineage>
</organism>
<dbReference type="PANTHER" id="PTHR37273:SF1">
    <property type="entry name" value="ADL397C-AP"/>
    <property type="match status" value="1"/>
</dbReference>
<accession>A0A9P5SHT0</accession>
<name>A0A9P5SHT0_9FUNG</name>
<evidence type="ECO:0000256" key="1">
    <source>
        <dbReference type="SAM" id="SignalP"/>
    </source>
</evidence>
<dbReference type="AlphaFoldDB" id="A0A9P5SHT0"/>
<protein>
    <recommendedName>
        <fullName evidence="2">CREG-like beta-barrel domain-containing protein</fullName>
    </recommendedName>
</protein>